<dbReference type="AlphaFoldDB" id="A0AAA9TQA0"/>
<evidence type="ECO:0000256" key="3">
    <source>
        <dbReference type="ARBA" id="ARBA00022525"/>
    </source>
</evidence>
<keyword evidence="9" id="KW-1185">Reference proteome</keyword>
<keyword evidence="6" id="KW-0479">Metal-binding</keyword>
<dbReference type="GO" id="GO:0005179">
    <property type="term" value="F:hormone activity"/>
    <property type="evidence" value="ECO:0007669"/>
    <property type="project" value="UniProtKB-KW"/>
</dbReference>
<dbReference type="PROSITE" id="PS00338">
    <property type="entry name" value="SOMATOTROPIN_2"/>
    <property type="match status" value="1"/>
</dbReference>
<dbReference type="InterPro" id="IPR009079">
    <property type="entry name" value="4_helix_cytokine-like_core"/>
</dbReference>
<comment type="similarity">
    <text evidence="2">Belongs to the somatotropin/prolactin family.</text>
</comment>
<dbReference type="SUPFAM" id="SSF47266">
    <property type="entry name" value="4-helical cytokines"/>
    <property type="match status" value="1"/>
</dbReference>
<keyword evidence="5" id="KW-1015">Disulfide bond</keyword>
<accession>A0AAA9TQA0</accession>
<name>A0AAA9TQA0_BOVIN</name>
<sequence length="168" mass="19561">MDNKGSSQNRSCLLLLLVVSNLLLYQDVVSTPICPSRDHNCLKPLDLFSQAVRLSHNAYRHSREMFLKFNKQYAQGKVYYINATNSCHNSGLSILEEKEQVEQTQVHPEVKTNKIYPDFAWSRSPCLQIDNEDTHHSAFILFHCLWRDSHQIDIYTKLLVCQVYNKKC</sequence>
<evidence type="ECO:0000256" key="6">
    <source>
        <dbReference type="PIRSR" id="PIRSR601400-1"/>
    </source>
</evidence>
<evidence type="ECO:0000313" key="9">
    <source>
        <dbReference type="Proteomes" id="UP000009136"/>
    </source>
</evidence>
<evidence type="ECO:0000256" key="4">
    <source>
        <dbReference type="ARBA" id="ARBA00022702"/>
    </source>
</evidence>
<proteinExistence type="inferred from homology"/>
<dbReference type="InterPro" id="IPR001400">
    <property type="entry name" value="Somatotropin/Prolactin"/>
</dbReference>
<evidence type="ECO:0000256" key="2">
    <source>
        <dbReference type="ARBA" id="ARBA00008474"/>
    </source>
</evidence>
<feature type="chain" id="PRO_5041908037" evidence="7">
    <location>
        <begin position="31"/>
        <end position="168"/>
    </location>
</feature>
<reference evidence="8" key="2">
    <citation type="submission" date="2025-08" db="UniProtKB">
        <authorList>
            <consortium name="Ensembl"/>
        </authorList>
    </citation>
    <scope>IDENTIFICATION</scope>
    <source>
        <strain evidence="8">Hereford</strain>
    </source>
</reference>
<dbReference type="Proteomes" id="UP000009136">
    <property type="component" value="Chromosome 23"/>
</dbReference>
<feature type="binding site" evidence="6">
    <location>
        <position position="56"/>
    </location>
    <ligand>
        <name>Zn(2+)</name>
        <dbReference type="ChEBI" id="CHEBI:29105"/>
    </ligand>
</feature>
<dbReference type="Ensembl" id="ENSBTAT00000108293.1">
    <property type="protein sequence ID" value="ENSBTAP00000100546.1"/>
    <property type="gene ID" value="ENSBTAG00000061893.1"/>
</dbReference>
<feature type="signal peptide" evidence="7">
    <location>
        <begin position="1"/>
        <end position="30"/>
    </location>
</feature>
<reference evidence="8" key="3">
    <citation type="submission" date="2025-09" db="UniProtKB">
        <authorList>
            <consortium name="Ensembl"/>
        </authorList>
    </citation>
    <scope>IDENTIFICATION</scope>
    <source>
        <strain evidence="8">Hereford</strain>
    </source>
</reference>
<evidence type="ECO:0000256" key="7">
    <source>
        <dbReference type="SAM" id="SignalP"/>
    </source>
</evidence>
<keyword evidence="7" id="KW-0732">Signal</keyword>
<dbReference type="GO" id="GO:0009891">
    <property type="term" value="P:positive regulation of biosynthetic process"/>
    <property type="evidence" value="ECO:0007669"/>
    <property type="project" value="UniProtKB-ARBA"/>
</dbReference>
<dbReference type="PANTHER" id="PTHR11417">
    <property type="entry name" value="SOMATOTROPIN,PROLACTIN"/>
    <property type="match status" value="1"/>
</dbReference>
<protein>
    <submittedName>
        <fullName evidence="8">Uncharacterized protein</fullName>
    </submittedName>
</protein>
<comment type="subcellular location">
    <subcellularLocation>
        <location evidence="1">Secreted</location>
    </subcellularLocation>
</comment>
<dbReference type="GO" id="GO:0005576">
    <property type="term" value="C:extracellular region"/>
    <property type="evidence" value="ECO:0007669"/>
    <property type="project" value="UniProtKB-SubCell"/>
</dbReference>
<dbReference type="Pfam" id="PF00103">
    <property type="entry name" value="Hormone_1"/>
    <property type="match status" value="1"/>
</dbReference>
<organism evidence="8 9">
    <name type="scientific">Bos taurus</name>
    <name type="common">Bovine</name>
    <dbReference type="NCBI Taxonomy" id="9913"/>
    <lineage>
        <taxon>Eukaryota</taxon>
        <taxon>Metazoa</taxon>
        <taxon>Chordata</taxon>
        <taxon>Craniata</taxon>
        <taxon>Vertebrata</taxon>
        <taxon>Euteleostomi</taxon>
        <taxon>Mammalia</taxon>
        <taxon>Eutheria</taxon>
        <taxon>Laurasiatheria</taxon>
        <taxon>Artiodactyla</taxon>
        <taxon>Ruminantia</taxon>
        <taxon>Pecora</taxon>
        <taxon>Bovidae</taxon>
        <taxon>Bovinae</taxon>
        <taxon>Bos</taxon>
    </lineage>
</organism>
<evidence type="ECO:0000313" key="8">
    <source>
        <dbReference type="Ensembl" id="ENSBTAP00000100546.1"/>
    </source>
</evidence>
<reference evidence="8" key="1">
    <citation type="submission" date="2018-03" db="EMBL/GenBank/DDBJ databases">
        <title>ARS-UCD1.2.</title>
        <authorList>
            <person name="Rosen B.D."/>
            <person name="Bickhart D.M."/>
            <person name="Koren S."/>
            <person name="Schnabel R.D."/>
            <person name="Hall R."/>
            <person name="Zimin A."/>
            <person name="Dreischer C."/>
            <person name="Schultheiss S."/>
            <person name="Schroeder S.G."/>
            <person name="Elsik C.G."/>
            <person name="Couldrey C."/>
            <person name="Liu G.E."/>
            <person name="Van Tassell C.P."/>
            <person name="Phillippy A.M."/>
            <person name="Smith T.P.L."/>
            <person name="Medrano J.F."/>
        </authorList>
    </citation>
    <scope>NUCLEOTIDE SEQUENCE [LARGE SCALE GENOMIC DNA]</scope>
    <source>
        <strain evidence="8">Hereford</strain>
    </source>
</reference>
<keyword evidence="6" id="KW-0862">Zinc</keyword>
<evidence type="ECO:0000256" key="1">
    <source>
        <dbReference type="ARBA" id="ARBA00004613"/>
    </source>
</evidence>
<dbReference type="Gene3D" id="1.20.1250.10">
    <property type="match status" value="2"/>
</dbReference>
<dbReference type="GeneTree" id="ENSGT00950000182818"/>
<keyword evidence="3" id="KW-0964">Secreted</keyword>
<keyword evidence="4" id="KW-0372">Hormone</keyword>
<dbReference type="GO" id="GO:0046872">
    <property type="term" value="F:metal ion binding"/>
    <property type="evidence" value="ECO:0007669"/>
    <property type="project" value="UniProtKB-KW"/>
</dbReference>
<dbReference type="InterPro" id="IPR018116">
    <property type="entry name" value="Somatotropin_CS"/>
</dbReference>
<dbReference type="PANTHER" id="PTHR11417:SF5">
    <property type="entry name" value="PROLACTIN"/>
    <property type="match status" value="1"/>
</dbReference>
<evidence type="ECO:0000256" key="5">
    <source>
        <dbReference type="ARBA" id="ARBA00023157"/>
    </source>
</evidence>